<dbReference type="OrthoDB" id="786244at2759"/>
<dbReference type="InterPro" id="IPR040269">
    <property type="entry name" value="VAB"/>
</dbReference>
<gene>
    <name evidence="3" type="ORF">Cgig2_007811</name>
</gene>
<dbReference type="EMBL" id="JAKOGI010001367">
    <property type="protein sequence ID" value="KAJ8425997.1"/>
    <property type="molecule type" value="Genomic_DNA"/>
</dbReference>
<dbReference type="InterPro" id="IPR008546">
    <property type="entry name" value="VAN3-bd-like_auxin_canal"/>
</dbReference>
<sequence length="400" mass="44734">MDLDNLMLSTVSEAHPETLDFLSQTWCNFAVQALQPESQNQSPILLQDSAMKLLLEGDMRPSVLKMDHTTKMDDADYTKSVPPWKSNDLKSWIWMQQAMHPELNYNAGFKKKWFQWKLPFGNGSIKKWLKEMKQKRKEEKRLQKAEVHAAVSIAGLAAALAAIAEETSKEQLEYQPSPARKAALASAAALVASQCTSVAESMGTKRDQLSSVIGSAMSATSTSDILTLTAAATTSLRGAATLKERVGCRNRLNSTPLVLPIQLDGKFDDDFDFEKRRLALAKGTILTIETYDGKCITRVVSLHLNSEAKVILQIMKRNVLNVIASKKECLVLDLHAELYKDSGGGEYDTCYQIVLTTARGMIKLDMADDYQRYRMWASTISEMMTLSTSLTKYELQFCKY</sequence>
<keyword evidence="4" id="KW-1185">Reference proteome</keyword>
<accession>A0A9Q1GV45</accession>
<dbReference type="Proteomes" id="UP001153076">
    <property type="component" value="Unassembled WGS sequence"/>
</dbReference>
<evidence type="ECO:0000313" key="4">
    <source>
        <dbReference type="Proteomes" id="UP001153076"/>
    </source>
</evidence>
<organism evidence="3 4">
    <name type="scientific">Carnegiea gigantea</name>
    <dbReference type="NCBI Taxonomy" id="171969"/>
    <lineage>
        <taxon>Eukaryota</taxon>
        <taxon>Viridiplantae</taxon>
        <taxon>Streptophyta</taxon>
        <taxon>Embryophyta</taxon>
        <taxon>Tracheophyta</taxon>
        <taxon>Spermatophyta</taxon>
        <taxon>Magnoliopsida</taxon>
        <taxon>eudicotyledons</taxon>
        <taxon>Gunneridae</taxon>
        <taxon>Pentapetalae</taxon>
        <taxon>Caryophyllales</taxon>
        <taxon>Cactineae</taxon>
        <taxon>Cactaceae</taxon>
        <taxon>Cactoideae</taxon>
        <taxon>Echinocereeae</taxon>
        <taxon>Carnegiea</taxon>
    </lineage>
</organism>
<evidence type="ECO:0000259" key="2">
    <source>
        <dbReference type="Pfam" id="PF08458"/>
    </source>
</evidence>
<evidence type="ECO:0000313" key="3">
    <source>
        <dbReference type="EMBL" id="KAJ8425997.1"/>
    </source>
</evidence>
<feature type="domain" description="VAN3-binding protein-like auxin canalisation" evidence="1">
    <location>
        <begin position="15"/>
        <end position="262"/>
    </location>
</feature>
<dbReference type="AlphaFoldDB" id="A0A9Q1GV45"/>
<dbReference type="PANTHER" id="PTHR31351:SF25">
    <property type="entry name" value="AUXIN CANALIZATION PROTEIN (DUF828)"/>
    <property type="match status" value="1"/>
</dbReference>
<comment type="caution">
    <text evidence="3">The sequence shown here is derived from an EMBL/GenBank/DDBJ whole genome shotgun (WGS) entry which is preliminary data.</text>
</comment>
<evidence type="ECO:0008006" key="5">
    <source>
        <dbReference type="Google" id="ProtNLM"/>
    </source>
</evidence>
<protein>
    <recommendedName>
        <fullName evidence="5">VAN3-binding protein</fullName>
    </recommendedName>
</protein>
<evidence type="ECO:0000259" key="1">
    <source>
        <dbReference type="Pfam" id="PF05703"/>
    </source>
</evidence>
<name>A0A9Q1GV45_9CARY</name>
<dbReference type="PANTHER" id="PTHR31351">
    <property type="entry name" value="EXPRESSED PROTEIN"/>
    <property type="match status" value="1"/>
</dbReference>
<dbReference type="Pfam" id="PF05703">
    <property type="entry name" value="Auxin_canalis"/>
    <property type="match status" value="1"/>
</dbReference>
<reference evidence="3" key="1">
    <citation type="submission" date="2022-04" db="EMBL/GenBank/DDBJ databases">
        <title>Carnegiea gigantea Genome sequencing and assembly v2.</title>
        <authorList>
            <person name="Copetti D."/>
            <person name="Sanderson M.J."/>
            <person name="Burquez A."/>
            <person name="Wojciechowski M.F."/>
        </authorList>
    </citation>
    <scope>NUCLEOTIDE SEQUENCE</scope>
    <source>
        <strain evidence="3">SGP5-SGP5p</strain>
        <tissue evidence="3">Aerial part</tissue>
    </source>
</reference>
<dbReference type="Pfam" id="PF08458">
    <property type="entry name" value="PH_2"/>
    <property type="match status" value="1"/>
</dbReference>
<feature type="domain" description="Pleckstrin-like plant" evidence="2">
    <location>
        <begin position="286"/>
        <end position="387"/>
    </location>
</feature>
<dbReference type="InterPro" id="IPR013666">
    <property type="entry name" value="PH_pln"/>
</dbReference>
<proteinExistence type="predicted"/>